<reference evidence="2" key="2">
    <citation type="journal article" date="2023" name="BMC Genomics">
        <title>Pest status, molecular evolution, and epigenetic factors derived from the genome assembly of Frankliniella fusca, a thysanopteran phytovirus vector.</title>
        <authorList>
            <person name="Catto M.A."/>
            <person name="Labadie P.E."/>
            <person name="Jacobson A.L."/>
            <person name="Kennedy G.G."/>
            <person name="Srinivasan R."/>
            <person name="Hunt B.G."/>
        </authorList>
    </citation>
    <scope>NUCLEOTIDE SEQUENCE</scope>
    <source>
        <strain evidence="2">PL_HMW_Pooled</strain>
    </source>
</reference>
<organism evidence="2 3">
    <name type="scientific">Frankliniella fusca</name>
    <dbReference type="NCBI Taxonomy" id="407009"/>
    <lineage>
        <taxon>Eukaryota</taxon>
        <taxon>Metazoa</taxon>
        <taxon>Ecdysozoa</taxon>
        <taxon>Arthropoda</taxon>
        <taxon>Hexapoda</taxon>
        <taxon>Insecta</taxon>
        <taxon>Pterygota</taxon>
        <taxon>Neoptera</taxon>
        <taxon>Paraneoptera</taxon>
        <taxon>Thysanoptera</taxon>
        <taxon>Terebrantia</taxon>
        <taxon>Thripoidea</taxon>
        <taxon>Thripidae</taxon>
        <taxon>Frankliniella</taxon>
    </lineage>
</organism>
<dbReference type="GO" id="GO:0016874">
    <property type="term" value="F:ligase activity"/>
    <property type="evidence" value="ECO:0007669"/>
    <property type="project" value="UniProtKB-KW"/>
</dbReference>
<name>A0AAE1HM22_9NEOP</name>
<feature type="region of interest" description="Disordered" evidence="1">
    <location>
        <begin position="47"/>
        <end position="73"/>
    </location>
</feature>
<gene>
    <name evidence="2" type="ORF">KUF71_012136</name>
</gene>
<proteinExistence type="predicted"/>
<protein>
    <submittedName>
        <fullName evidence="2">Formate--tetrahydrofolate ligase</fullName>
    </submittedName>
</protein>
<keyword evidence="2" id="KW-0436">Ligase</keyword>
<dbReference type="EMBL" id="JAHWGI010001150">
    <property type="protein sequence ID" value="KAK3923845.1"/>
    <property type="molecule type" value="Genomic_DNA"/>
</dbReference>
<evidence type="ECO:0000256" key="1">
    <source>
        <dbReference type="SAM" id="MobiDB-lite"/>
    </source>
</evidence>
<keyword evidence="3" id="KW-1185">Reference proteome</keyword>
<evidence type="ECO:0000313" key="3">
    <source>
        <dbReference type="Proteomes" id="UP001219518"/>
    </source>
</evidence>
<dbReference type="Proteomes" id="UP001219518">
    <property type="component" value="Unassembled WGS sequence"/>
</dbReference>
<accession>A0AAE1HM22</accession>
<dbReference type="AlphaFoldDB" id="A0AAE1HM22"/>
<evidence type="ECO:0000313" key="2">
    <source>
        <dbReference type="EMBL" id="KAK3923845.1"/>
    </source>
</evidence>
<comment type="caution">
    <text evidence="2">The sequence shown here is derived from an EMBL/GenBank/DDBJ whole genome shotgun (WGS) entry which is preliminary data.</text>
</comment>
<reference evidence="2" key="1">
    <citation type="submission" date="2021-07" db="EMBL/GenBank/DDBJ databases">
        <authorList>
            <person name="Catto M.A."/>
            <person name="Jacobson A."/>
            <person name="Kennedy G."/>
            <person name="Labadie P."/>
            <person name="Hunt B.G."/>
            <person name="Srinivasan R."/>
        </authorList>
    </citation>
    <scope>NUCLEOTIDE SEQUENCE</scope>
    <source>
        <strain evidence="2">PL_HMW_Pooled</strain>
        <tissue evidence="2">Head</tissue>
    </source>
</reference>
<sequence>MYNMCLRAYTDTKPHLGVFPALPGNFVNIGSLRSKVALECSGERGSGIGGRAGRSGRPAVGLSRFPGPPGAKG</sequence>